<dbReference type="SMART" id="SM00593">
    <property type="entry name" value="RUN"/>
    <property type="match status" value="1"/>
</dbReference>
<dbReference type="Pfam" id="PF00566">
    <property type="entry name" value="RabGAP-TBC"/>
    <property type="match status" value="1"/>
</dbReference>
<dbReference type="PROSITE" id="PS50086">
    <property type="entry name" value="TBC_RABGAP"/>
    <property type="match status" value="1"/>
</dbReference>
<dbReference type="Pfam" id="PF12068">
    <property type="entry name" value="PH_RBD"/>
    <property type="match status" value="1"/>
</dbReference>
<feature type="domain" description="RUN" evidence="5">
    <location>
        <begin position="36"/>
        <end position="286"/>
    </location>
</feature>
<evidence type="ECO:0000259" key="4">
    <source>
        <dbReference type="PROSITE" id="PS50086"/>
    </source>
</evidence>
<comment type="caution">
    <text evidence="6">The sequence shown here is derived from an EMBL/GenBank/DDBJ whole genome shotgun (WGS) entry which is preliminary data.</text>
</comment>
<feature type="region of interest" description="Disordered" evidence="3">
    <location>
        <begin position="754"/>
        <end position="773"/>
    </location>
</feature>
<reference evidence="6 7" key="1">
    <citation type="submission" date="2019-08" db="EMBL/GenBank/DDBJ databases">
        <title>The genome of the soybean aphid Biotype 1, its phylome, world population structure and adaptation to the North American continent.</title>
        <authorList>
            <person name="Giordano R."/>
            <person name="Donthu R.K."/>
            <person name="Hernandez A.G."/>
            <person name="Wright C.L."/>
            <person name="Zimin A.V."/>
        </authorList>
    </citation>
    <scope>NUCLEOTIDE SEQUENCE [LARGE SCALE GENOMIC DNA]</scope>
    <source>
        <tissue evidence="6">Whole aphids</tissue>
    </source>
</reference>
<evidence type="ECO:0008006" key="8">
    <source>
        <dbReference type="Google" id="ProtNLM"/>
    </source>
</evidence>
<accession>A0A6G0TH00</accession>
<dbReference type="FunFam" id="2.30.29.230:FF:000008">
    <property type="entry name" value="Small G protein signaling modulator 2"/>
    <property type="match status" value="1"/>
</dbReference>
<dbReference type="PANTHER" id="PTHR22957:SF502">
    <property type="entry name" value="SMALL G PROTEIN SIGNALING MODULATOR 2-RELATED"/>
    <property type="match status" value="1"/>
</dbReference>
<dbReference type="Proteomes" id="UP000475862">
    <property type="component" value="Unassembled WGS sequence"/>
</dbReference>
<feature type="compositionally biased region" description="Low complexity" evidence="3">
    <location>
        <begin position="571"/>
        <end position="583"/>
    </location>
</feature>
<dbReference type="InterPro" id="IPR035969">
    <property type="entry name" value="Rab-GAP_TBC_sf"/>
</dbReference>
<dbReference type="Gene3D" id="1.20.58.900">
    <property type="match status" value="1"/>
</dbReference>
<gene>
    <name evidence="6" type="ORF">AGLY_010329</name>
</gene>
<dbReference type="GO" id="GO:0031410">
    <property type="term" value="C:cytoplasmic vesicle"/>
    <property type="evidence" value="ECO:0007669"/>
    <property type="project" value="UniProtKB-ARBA"/>
</dbReference>
<dbReference type="InterPro" id="IPR000195">
    <property type="entry name" value="Rab-GAP-TBC_dom"/>
</dbReference>
<feature type="domain" description="Rab-GAP TBC" evidence="4">
    <location>
        <begin position="688"/>
        <end position="1100"/>
    </location>
</feature>
<evidence type="ECO:0000256" key="3">
    <source>
        <dbReference type="SAM" id="MobiDB-lite"/>
    </source>
</evidence>
<organism evidence="6 7">
    <name type="scientific">Aphis glycines</name>
    <name type="common">Soybean aphid</name>
    <dbReference type="NCBI Taxonomy" id="307491"/>
    <lineage>
        <taxon>Eukaryota</taxon>
        <taxon>Metazoa</taxon>
        <taxon>Ecdysozoa</taxon>
        <taxon>Arthropoda</taxon>
        <taxon>Hexapoda</taxon>
        <taxon>Insecta</taxon>
        <taxon>Pterygota</taxon>
        <taxon>Neoptera</taxon>
        <taxon>Paraneoptera</taxon>
        <taxon>Hemiptera</taxon>
        <taxon>Sternorrhyncha</taxon>
        <taxon>Aphidomorpha</taxon>
        <taxon>Aphidoidea</taxon>
        <taxon>Aphididae</taxon>
        <taxon>Aphidini</taxon>
        <taxon>Aphis</taxon>
        <taxon>Aphis</taxon>
    </lineage>
</organism>
<dbReference type="GO" id="GO:0005096">
    <property type="term" value="F:GTPase activator activity"/>
    <property type="evidence" value="ECO:0007669"/>
    <property type="project" value="UniProtKB-KW"/>
</dbReference>
<dbReference type="AlphaFoldDB" id="A0A6G0TH00"/>
<evidence type="ECO:0000256" key="1">
    <source>
        <dbReference type="ARBA" id="ARBA00022468"/>
    </source>
</evidence>
<dbReference type="SUPFAM" id="SSF47923">
    <property type="entry name" value="Ypt/Rab-GAP domain of gyp1p"/>
    <property type="match status" value="2"/>
</dbReference>
<feature type="region of interest" description="Disordered" evidence="3">
    <location>
        <begin position="568"/>
        <end position="596"/>
    </location>
</feature>
<dbReference type="PROSITE" id="PS50826">
    <property type="entry name" value="RUN"/>
    <property type="match status" value="1"/>
</dbReference>
<dbReference type="Gene3D" id="1.10.472.80">
    <property type="entry name" value="Ypt/Rab-GAP domain of gyp1p, domain 3"/>
    <property type="match status" value="1"/>
</dbReference>
<dbReference type="PANTHER" id="PTHR22957">
    <property type="entry name" value="TBC1 DOMAIN FAMILY MEMBER GTPASE-ACTIVATING PROTEIN"/>
    <property type="match status" value="1"/>
</dbReference>
<dbReference type="EMBL" id="VYZN01000040">
    <property type="protein sequence ID" value="KAE9532127.1"/>
    <property type="molecule type" value="Genomic_DNA"/>
</dbReference>
<keyword evidence="1" id="KW-0343">GTPase activation</keyword>
<dbReference type="InterPro" id="IPR037745">
    <property type="entry name" value="SGSM1/2"/>
</dbReference>
<dbReference type="CDD" id="cd15784">
    <property type="entry name" value="PH_RUTBC"/>
    <property type="match status" value="1"/>
</dbReference>
<dbReference type="InterPro" id="IPR004012">
    <property type="entry name" value="Run_dom"/>
</dbReference>
<dbReference type="InterPro" id="IPR021935">
    <property type="entry name" value="SGSM1/2_RBD"/>
</dbReference>
<keyword evidence="7" id="KW-1185">Reference proteome</keyword>
<feature type="region of interest" description="Disordered" evidence="3">
    <location>
        <begin position="885"/>
        <end position="934"/>
    </location>
</feature>
<dbReference type="FunFam" id="1.10.472.80:FF:000004">
    <property type="entry name" value="Small G protein signaling modulator 1"/>
    <property type="match status" value="1"/>
</dbReference>
<dbReference type="OrthoDB" id="10264062at2759"/>
<evidence type="ECO:0000313" key="7">
    <source>
        <dbReference type="Proteomes" id="UP000475862"/>
    </source>
</evidence>
<evidence type="ECO:0000313" key="6">
    <source>
        <dbReference type="EMBL" id="KAE9532127.1"/>
    </source>
</evidence>
<dbReference type="CDD" id="cd17687">
    <property type="entry name" value="RUN_SGSM1_like"/>
    <property type="match status" value="1"/>
</dbReference>
<proteinExistence type="inferred from homology"/>
<dbReference type="SUPFAM" id="SSF140741">
    <property type="entry name" value="RUN domain-like"/>
    <property type="match status" value="2"/>
</dbReference>
<dbReference type="Gene3D" id="2.30.29.230">
    <property type="match status" value="1"/>
</dbReference>
<name>A0A6G0TH00_APHGL</name>
<evidence type="ECO:0000259" key="5">
    <source>
        <dbReference type="PROSITE" id="PS50826"/>
    </source>
</evidence>
<dbReference type="InterPro" id="IPR037213">
    <property type="entry name" value="Run_dom_sf"/>
</dbReference>
<dbReference type="FunFam" id="1.10.8.270:FF:000064">
    <property type="entry name" value="Small G protein-signaling modulator 1b"/>
    <property type="match status" value="1"/>
</dbReference>
<comment type="similarity">
    <text evidence="2">Belongs to the RUTBC family.</text>
</comment>
<dbReference type="Pfam" id="PF02759">
    <property type="entry name" value="RUN"/>
    <property type="match status" value="2"/>
</dbReference>
<sequence length="1167" mass="131808">MDSNNTSKKFKEQLIKNVKKEVKQIMEEAVTRKFVHEESGSITSLCAAVEACLSQGLRRRALGLFKTSSTTALLHKMAKNFEPASIISQKVQEMENIDPNKFKPIILRRDSMASPRICPSCILNRRGSLTWLLFSNEKSVVVSPFRRSSSLTPTRICTCTLNRRRSLTWLLFGNDNSDSCATRAASVNSTLTSSITLPNVHPPPLTKKNSAGSGLGPTSITLPKYLWIRLALFEKLLAVIIDHLVQNCSKYYEKDSLVADPDYGSILSSLLVGPCALDYSRTKSHDQFWTDPPADELVQRHRISSGYHTSPPCRTPINYRRNLHATSNDDNQRQTPISAKDYVESLHQNNRVTLLYGKNNVLVLPKDVTEPMAGYLSLHQTANSLIIKWTPNQLMNCHSPGTNQNDHPEIDASDKSQYWDYAMNVNVDEIVYVHCHQQGNDNGGTIVLVAQDGVQQPPIHFPQGGHLLAFLTCLENGLLPHGQLDPPLWPQRGKGKVFPKLRRKGRSQVQDISNDLSSNTEESRDYVFQIISKARHEEFLSRGEEILDSKIWSMPSAANNMLNKVRGHLESSSTNSSTSTSSSLDPVASPLLINNQTTSKDTGDSLQILCETMKKQIISRAFYGWLAYCRHLTTVRTHLSGLVNTVIIDSSDAETGLTKEKWHSFKNDSNLVNDDTKLEIFRLTYFGGVQHDIRKEVWPFLLGHYKFGSTVEEQNAVDLHCKQEYETTMSEWMAVEAIIRQKDRETMAANLAKLSSESTSGGDAPPPTPNTSKVLSQELSNDVRFMQLVFEDNINFSSDEDNPPVVDDTQLEHNIEVCDNPTSQPNINEHLENIPKEIDCDKKSLSSDEGLGKDEVTEKDMTIKKNTSEDTSLYCPTSVIVTTNISQEKSMENSNDENDKIDNKDNNNTSKLAVDDNEGAGGSNHEQRSACISPASSQGGIYPVELVENFGLNVHRIDKDVQRCDRNYPYFTLENLDKLRNIICTYVWDHLEMGYMQGMCDLVAPLLVILDDETLSYSCFCLLMERMSANFPHSGGAMDTHFANMRSLVQILDSEMFELMHENGDFTHFYFCYRWFLLDFKRELLYDDVFTVWETIWAAKEMSSSHFVLFFALALVETYRDIILANHMDFTDIIKFFNEMAEHHDAKTVLSLARNLVLQLQTLIENK</sequence>
<protein>
    <recommendedName>
        <fullName evidence="8">Rab-GAP TBC domain-containing protein</fullName>
    </recommendedName>
</protein>
<evidence type="ECO:0000256" key="2">
    <source>
        <dbReference type="ARBA" id="ARBA00034124"/>
    </source>
</evidence>
<dbReference type="SMART" id="SM00164">
    <property type="entry name" value="TBC"/>
    <property type="match status" value="1"/>
</dbReference>
<dbReference type="Gene3D" id="1.10.8.270">
    <property type="entry name" value="putative rabgap domain of human tbc1 domain family member 14 like domains"/>
    <property type="match status" value="1"/>
</dbReference>